<keyword evidence="2" id="KW-1185">Reference proteome</keyword>
<evidence type="ECO:0000313" key="2">
    <source>
        <dbReference type="Proteomes" id="UP000790377"/>
    </source>
</evidence>
<evidence type="ECO:0000313" key="1">
    <source>
        <dbReference type="EMBL" id="KAH7905804.1"/>
    </source>
</evidence>
<name>A0ACB7ZY44_9AGAM</name>
<reference evidence="1" key="1">
    <citation type="journal article" date="2021" name="New Phytol.">
        <title>Evolutionary innovations through gain and loss of genes in the ectomycorrhizal Boletales.</title>
        <authorList>
            <person name="Wu G."/>
            <person name="Miyauchi S."/>
            <person name="Morin E."/>
            <person name="Kuo A."/>
            <person name="Drula E."/>
            <person name="Varga T."/>
            <person name="Kohler A."/>
            <person name="Feng B."/>
            <person name="Cao Y."/>
            <person name="Lipzen A."/>
            <person name="Daum C."/>
            <person name="Hundley H."/>
            <person name="Pangilinan J."/>
            <person name="Johnson J."/>
            <person name="Barry K."/>
            <person name="LaButti K."/>
            <person name="Ng V."/>
            <person name="Ahrendt S."/>
            <person name="Min B."/>
            <person name="Choi I.G."/>
            <person name="Park H."/>
            <person name="Plett J.M."/>
            <person name="Magnuson J."/>
            <person name="Spatafora J.W."/>
            <person name="Nagy L.G."/>
            <person name="Henrissat B."/>
            <person name="Grigoriev I.V."/>
            <person name="Yang Z.L."/>
            <person name="Xu J."/>
            <person name="Martin F.M."/>
        </authorList>
    </citation>
    <scope>NUCLEOTIDE SEQUENCE</scope>
    <source>
        <strain evidence="1">ATCC 28755</strain>
    </source>
</reference>
<comment type="caution">
    <text evidence="1">The sequence shown here is derived from an EMBL/GenBank/DDBJ whole genome shotgun (WGS) entry which is preliminary data.</text>
</comment>
<accession>A0ACB7ZY44</accession>
<gene>
    <name evidence="1" type="ORF">BJ138DRAFT_1226868</name>
</gene>
<dbReference type="EMBL" id="MU268120">
    <property type="protein sequence ID" value="KAH7905804.1"/>
    <property type="molecule type" value="Genomic_DNA"/>
</dbReference>
<proteinExistence type="predicted"/>
<organism evidence="1 2">
    <name type="scientific">Hygrophoropsis aurantiaca</name>
    <dbReference type="NCBI Taxonomy" id="72124"/>
    <lineage>
        <taxon>Eukaryota</taxon>
        <taxon>Fungi</taxon>
        <taxon>Dikarya</taxon>
        <taxon>Basidiomycota</taxon>
        <taxon>Agaricomycotina</taxon>
        <taxon>Agaricomycetes</taxon>
        <taxon>Agaricomycetidae</taxon>
        <taxon>Boletales</taxon>
        <taxon>Coniophorineae</taxon>
        <taxon>Hygrophoropsidaceae</taxon>
        <taxon>Hygrophoropsis</taxon>
    </lineage>
</organism>
<protein>
    <submittedName>
        <fullName evidence="1">Uncharacterized protein</fullName>
    </submittedName>
</protein>
<dbReference type="Proteomes" id="UP000790377">
    <property type="component" value="Unassembled WGS sequence"/>
</dbReference>
<sequence>MFDILLAEDNMVNQKLAVKILEKYGLTVGIAGDDGLTVDAFKARVQQGRQFDTILMDVSMPFLGGMEATFEHSKCFVVEFN</sequence>